<gene>
    <name evidence="2" type="ORF">UCRPA7_6966</name>
</gene>
<dbReference type="RefSeq" id="XP_007917692.1">
    <property type="nucleotide sequence ID" value="XM_007919501.1"/>
</dbReference>
<reference evidence="3" key="1">
    <citation type="journal article" date="2013" name="Genome Announc.">
        <title>Draft genome sequence of the ascomycete Phaeoacremonium aleophilum strain UCR-PA7, a causal agent of the esca disease complex in grapevines.</title>
        <authorList>
            <person name="Blanco-Ulate B."/>
            <person name="Rolshausen P."/>
            <person name="Cantu D."/>
        </authorList>
    </citation>
    <scope>NUCLEOTIDE SEQUENCE [LARGE SCALE GENOMIC DNA]</scope>
    <source>
        <strain evidence="3">UCR-PA7</strain>
    </source>
</reference>
<keyword evidence="3" id="KW-1185">Reference proteome</keyword>
<dbReference type="OrthoDB" id="3546385at2759"/>
<sequence>MATAYTEEHKQEQLLSAIPSFASWFFSHFMDFSSQPKHSRVWHAIGVQFEEYKSKSKLRKSKAKDLDPDCQVSFDFSLLPTEIRLQVWEIIATAPRAVILRSPFTKSWKEKFTGEKKKRKITRSRTWWTNTPVPSVLHVNQESRRVGLKYYKRGLASGWYNPIIYINYSSDWILLGKDEMKDDCCELWSKMQDLEKIEGLIASYYGIEGFLNRLNTLDVTRRFSKLEDVLITRSRHLKRSRLPRTATEDMDDWIIHKFEHFGIAWLRLLPRDMRLELHWCNAKRQRGLAYFDLIPNGQLNAFPTVIYPQQPLVTP</sequence>
<dbReference type="eggNOG" id="ENOG502T3AE">
    <property type="taxonomic scope" value="Eukaryota"/>
</dbReference>
<evidence type="ECO:0000259" key="1">
    <source>
        <dbReference type="Pfam" id="PF20150"/>
    </source>
</evidence>
<dbReference type="KEGG" id="tmn:UCRPA7_6966"/>
<feature type="domain" description="2EXR" evidence="1">
    <location>
        <begin position="76"/>
        <end position="173"/>
    </location>
</feature>
<proteinExistence type="predicted"/>
<dbReference type="PANTHER" id="PTHR35910:SF1">
    <property type="entry name" value="2EXR DOMAIN-CONTAINING PROTEIN"/>
    <property type="match status" value="1"/>
</dbReference>
<dbReference type="Proteomes" id="UP000014074">
    <property type="component" value="Unassembled WGS sequence"/>
</dbReference>
<dbReference type="Pfam" id="PF20150">
    <property type="entry name" value="2EXR"/>
    <property type="match status" value="1"/>
</dbReference>
<name>R8BE45_PHAM7</name>
<accession>R8BE45</accession>
<evidence type="ECO:0000313" key="3">
    <source>
        <dbReference type="Proteomes" id="UP000014074"/>
    </source>
</evidence>
<organism evidence="2 3">
    <name type="scientific">Phaeoacremonium minimum (strain UCR-PA7)</name>
    <name type="common">Esca disease fungus</name>
    <name type="synonym">Togninia minima</name>
    <dbReference type="NCBI Taxonomy" id="1286976"/>
    <lineage>
        <taxon>Eukaryota</taxon>
        <taxon>Fungi</taxon>
        <taxon>Dikarya</taxon>
        <taxon>Ascomycota</taxon>
        <taxon>Pezizomycotina</taxon>
        <taxon>Sordariomycetes</taxon>
        <taxon>Sordariomycetidae</taxon>
        <taxon>Togniniales</taxon>
        <taxon>Togniniaceae</taxon>
        <taxon>Phaeoacremonium</taxon>
    </lineage>
</organism>
<dbReference type="InterPro" id="IPR045518">
    <property type="entry name" value="2EXR"/>
</dbReference>
<dbReference type="PANTHER" id="PTHR35910">
    <property type="entry name" value="2EXR DOMAIN-CONTAINING PROTEIN"/>
    <property type="match status" value="1"/>
</dbReference>
<dbReference type="GeneID" id="19327677"/>
<dbReference type="EMBL" id="KB933264">
    <property type="protein sequence ID" value="EON97578.1"/>
    <property type="molecule type" value="Genomic_DNA"/>
</dbReference>
<dbReference type="HOGENOM" id="CLU_883349_0_0_1"/>
<dbReference type="AlphaFoldDB" id="R8BE45"/>
<protein>
    <recommendedName>
        <fullName evidence="1">2EXR domain-containing protein</fullName>
    </recommendedName>
</protein>
<evidence type="ECO:0000313" key="2">
    <source>
        <dbReference type="EMBL" id="EON97578.1"/>
    </source>
</evidence>